<evidence type="ECO:0000313" key="1">
    <source>
        <dbReference type="EMBL" id="MEI5612466.1"/>
    </source>
</evidence>
<keyword evidence="2" id="KW-1185">Reference proteome</keyword>
<gene>
    <name evidence="1" type="ORF">WB403_25240</name>
</gene>
<reference evidence="1 2" key="1">
    <citation type="submission" date="2024-03" db="EMBL/GenBank/DDBJ databases">
        <title>First Report of Pectobacterium brasiliscabiei causing potato scab in china.</title>
        <authorList>
            <person name="Handique U."/>
        </authorList>
    </citation>
    <scope>NUCLEOTIDE SEQUENCE [LARGE SCALE GENOMIC DNA]</scope>
    <source>
        <strain evidence="1 2">ZRIMU1503</strain>
    </source>
</reference>
<proteinExistence type="predicted"/>
<dbReference type="RefSeq" id="WP_336558383.1">
    <property type="nucleotide sequence ID" value="NZ_JBBAYL010000008.1"/>
</dbReference>
<accession>A0ABU8GGZ1</accession>
<dbReference type="Proteomes" id="UP001365781">
    <property type="component" value="Unassembled WGS sequence"/>
</dbReference>
<evidence type="ECO:0000313" key="2">
    <source>
        <dbReference type="Proteomes" id="UP001365781"/>
    </source>
</evidence>
<comment type="caution">
    <text evidence="1">The sequence shown here is derived from an EMBL/GenBank/DDBJ whole genome shotgun (WGS) entry which is preliminary data.</text>
</comment>
<organism evidence="1 2">
    <name type="scientific">Streptomyces brasiliscabiei</name>
    <dbReference type="NCBI Taxonomy" id="2736302"/>
    <lineage>
        <taxon>Bacteria</taxon>
        <taxon>Bacillati</taxon>
        <taxon>Actinomycetota</taxon>
        <taxon>Actinomycetes</taxon>
        <taxon>Kitasatosporales</taxon>
        <taxon>Streptomycetaceae</taxon>
        <taxon>Streptomyces</taxon>
    </lineage>
</organism>
<sequence>MKTLLSQQQQIKEQREFIGDQRAFMAEQSSTLALERTELQAQAAERRVMQARSVEMRFETAGSTGRDERGHDTGYNRWDVTVSNNSDAPIHNVIVRFGETYNAGSAVEIEALHLPDGGRRVVPVHLIGGRRSVLFASGSWTEDVVDRNRPSLYFTDDAGIRWRRDESGDLKEQPPGAPSA</sequence>
<name>A0ABU8GGZ1_9ACTN</name>
<dbReference type="EMBL" id="JBBAYM010000017">
    <property type="protein sequence ID" value="MEI5612466.1"/>
    <property type="molecule type" value="Genomic_DNA"/>
</dbReference>
<protein>
    <submittedName>
        <fullName evidence="1">Uncharacterized protein</fullName>
    </submittedName>
</protein>